<keyword evidence="3" id="KW-1185">Reference proteome</keyword>
<dbReference type="EMBL" id="OZ034819">
    <property type="protein sequence ID" value="CAL1393711.1"/>
    <property type="molecule type" value="Genomic_DNA"/>
</dbReference>
<evidence type="ECO:0000256" key="1">
    <source>
        <dbReference type="SAM" id="MobiDB-lite"/>
    </source>
</evidence>
<reference evidence="2 3" key="1">
    <citation type="submission" date="2024-04" db="EMBL/GenBank/DDBJ databases">
        <authorList>
            <person name="Fracassetti M."/>
        </authorList>
    </citation>
    <scope>NUCLEOTIDE SEQUENCE [LARGE SCALE GENOMIC DNA]</scope>
</reference>
<name>A0AAV2F631_9ROSI</name>
<evidence type="ECO:0000313" key="2">
    <source>
        <dbReference type="EMBL" id="CAL1393711.1"/>
    </source>
</evidence>
<feature type="region of interest" description="Disordered" evidence="1">
    <location>
        <begin position="1"/>
        <end position="100"/>
    </location>
</feature>
<evidence type="ECO:0000313" key="3">
    <source>
        <dbReference type="Proteomes" id="UP001497516"/>
    </source>
</evidence>
<proteinExistence type="predicted"/>
<protein>
    <submittedName>
        <fullName evidence="2">Uncharacterized protein</fullName>
    </submittedName>
</protein>
<accession>A0AAV2F631</accession>
<sequence>MESQITLHPQIGGGVRDKDPAPPPFVKELQDQVEQLKAQVQALTSASPSPHGLHASSSHQSETTGGSTYPNGTSVPPPPSQLGDLSYLEPHLPPDSQFHR</sequence>
<gene>
    <name evidence="2" type="ORF">LTRI10_LOCUS34267</name>
</gene>
<dbReference type="Proteomes" id="UP001497516">
    <property type="component" value="Chromosome 6"/>
</dbReference>
<dbReference type="AlphaFoldDB" id="A0AAV2F631"/>
<feature type="compositionally biased region" description="Polar residues" evidence="1">
    <location>
        <begin position="55"/>
        <end position="74"/>
    </location>
</feature>
<organism evidence="2 3">
    <name type="scientific">Linum trigynum</name>
    <dbReference type="NCBI Taxonomy" id="586398"/>
    <lineage>
        <taxon>Eukaryota</taxon>
        <taxon>Viridiplantae</taxon>
        <taxon>Streptophyta</taxon>
        <taxon>Embryophyta</taxon>
        <taxon>Tracheophyta</taxon>
        <taxon>Spermatophyta</taxon>
        <taxon>Magnoliopsida</taxon>
        <taxon>eudicotyledons</taxon>
        <taxon>Gunneridae</taxon>
        <taxon>Pentapetalae</taxon>
        <taxon>rosids</taxon>
        <taxon>fabids</taxon>
        <taxon>Malpighiales</taxon>
        <taxon>Linaceae</taxon>
        <taxon>Linum</taxon>
    </lineage>
</organism>